<protein>
    <submittedName>
        <fullName evidence="1">Uncharacterized protein</fullName>
    </submittedName>
</protein>
<sequence length="87" mass="10151">MDDNNSAVFSLITVYCSLITDQISPLPHFPNSINQVLYQKFANFAVMCYTITPQNRIEKRDFLNYQTFSQILWQLSQSQIILKEILS</sequence>
<gene>
    <name evidence="1" type="ordered locus">MAE_03880</name>
</gene>
<dbReference type="STRING" id="449447.MAE_03880"/>
<dbReference type="Proteomes" id="UP000001510">
    <property type="component" value="Chromosome"/>
</dbReference>
<evidence type="ECO:0000313" key="2">
    <source>
        <dbReference type="Proteomes" id="UP000001510"/>
    </source>
</evidence>
<accession>B0JN46</accession>
<keyword evidence="2" id="KW-1185">Reference proteome</keyword>
<proteinExistence type="predicted"/>
<evidence type="ECO:0000313" key="1">
    <source>
        <dbReference type="EMBL" id="BAG00210.1"/>
    </source>
</evidence>
<organism evidence="1 2">
    <name type="scientific">Microcystis aeruginosa (strain NIES-843 / IAM M-2473)</name>
    <dbReference type="NCBI Taxonomy" id="449447"/>
    <lineage>
        <taxon>Bacteria</taxon>
        <taxon>Bacillati</taxon>
        <taxon>Cyanobacteriota</taxon>
        <taxon>Cyanophyceae</taxon>
        <taxon>Oscillatoriophycideae</taxon>
        <taxon>Chroococcales</taxon>
        <taxon>Microcystaceae</taxon>
        <taxon>Microcystis</taxon>
    </lineage>
</organism>
<dbReference type="KEGG" id="mar:MAE_03880"/>
<dbReference type="EnsemblBacteria" id="BAG00210">
    <property type="protein sequence ID" value="BAG00210"/>
    <property type="gene ID" value="MAE_03880"/>
</dbReference>
<dbReference type="EMBL" id="AP009552">
    <property type="protein sequence ID" value="BAG00210.1"/>
    <property type="molecule type" value="Genomic_DNA"/>
</dbReference>
<dbReference type="AlphaFoldDB" id="B0JN46"/>
<reference evidence="1 2" key="1">
    <citation type="journal article" date="2007" name="DNA Res.">
        <title>Complete genomic structure of the bloom-forming toxic cyanobacterium Microcystis aeruginosa NIES-843.</title>
        <authorList>
            <person name="Kaneko T."/>
            <person name="Nakajima N."/>
            <person name="Okamoto S."/>
            <person name="Suzuki I."/>
            <person name="Tanabe Y."/>
            <person name="Tamaoki M."/>
            <person name="Nakamura Y."/>
            <person name="Kasai F."/>
            <person name="Watanabe A."/>
            <person name="Kawashima K."/>
            <person name="Kishida Y."/>
            <person name="Ono A."/>
            <person name="Shimizu Y."/>
            <person name="Takahashi C."/>
            <person name="Minami C."/>
            <person name="Fujishiro T."/>
            <person name="Kohara M."/>
            <person name="Katoh M."/>
            <person name="Nakazaki N."/>
            <person name="Nakayama S."/>
            <person name="Yamada M."/>
            <person name="Tabata S."/>
            <person name="Watanabe M.M."/>
        </authorList>
    </citation>
    <scope>NUCLEOTIDE SEQUENCE [LARGE SCALE GENOMIC DNA]</scope>
    <source>
        <strain evidence="2">NIES-843 / IAM M-247</strain>
    </source>
</reference>
<name>B0JN46_MICAN</name>
<dbReference type="PaxDb" id="449447-MAE_03880"/>
<dbReference type="HOGENOM" id="CLU_2479863_0_0_3"/>